<feature type="transmembrane region" description="Helical" evidence="1">
    <location>
        <begin position="20"/>
        <end position="49"/>
    </location>
</feature>
<organism evidence="2 3">
    <name type="scientific">Filibacter tadaridae</name>
    <dbReference type="NCBI Taxonomy" id="2483811"/>
    <lineage>
        <taxon>Bacteria</taxon>
        <taxon>Bacillati</taxon>
        <taxon>Bacillota</taxon>
        <taxon>Bacilli</taxon>
        <taxon>Bacillales</taxon>
        <taxon>Caryophanaceae</taxon>
        <taxon>Filibacter</taxon>
    </lineage>
</organism>
<dbReference type="OrthoDB" id="1925744at2"/>
<name>A0A3P5WW01_9BACL</name>
<dbReference type="RefSeq" id="WP_124069700.1">
    <property type="nucleotide sequence ID" value="NZ_CBCRXF010000006.1"/>
</dbReference>
<sequence>MKFSTVMKWITALGEGFLAIPIIGGAFVIGTGYSALGVMFVLHVITLVLSIRDMQGKVGSILGLLTSVVSVIPVFGWFMHLITAIVLLISAITSRRTSVI</sequence>
<keyword evidence="1" id="KW-0472">Membrane</keyword>
<dbReference type="EMBL" id="UXAV01000036">
    <property type="protein sequence ID" value="VDC25818.1"/>
    <property type="molecule type" value="Genomic_DNA"/>
</dbReference>
<evidence type="ECO:0000256" key="1">
    <source>
        <dbReference type="SAM" id="Phobius"/>
    </source>
</evidence>
<keyword evidence="1" id="KW-1133">Transmembrane helix</keyword>
<gene>
    <name evidence="2" type="ORF">FILTAD_01310</name>
</gene>
<evidence type="ECO:0000313" key="3">
    <source>
        <dbReference type="Proteomes" id="UP000270468"/>
    </source>
</evidence>
<evidence type="ECO:0000313" key="2">
    <source>
        <dbReference type="EMBL" id="VDC25818.1"/>
    </source>
</evidence>
<keyword evidence="1" id="KW-0812">Transmembrane</keyword>
<reference evidence="2 3" key="1">
    <citation type="submission" date="2018-11" db="EMBL/GenBank/DDBJ databases">
        <authorList>
            <person name="Criscuolo A."/>
        </authorList>
    </citation>
    <scope>NUCLEOTIDE SEQUENCE [LARGE SCALE GENOMIC DNA]</scope>
    <source>
        <strain evidence="2">ATB-66</strain>
    </source>
</reference>
<proteinExistence type="predicted"/>
<feature type="transmembrane region" description="Helical" evidence="1">
    <location>
        <begin position="61"/>
        <end position="92"/>
    </location>
</feature>
<dbReference type="AlphaFoldDB" id="A0A3P5WW01"/>
<dbReference type="Proteomes" id="UP000270468">
    <property type="component" value="Unassembled WGS sequence"/>
</dbReference>
<accession>A0A3P5WW01</accession>
<keyword evidence="3" id="KW-1185">Reference proteome</keyword>
<protein>
    <submittedName>
        <fullName evidence="2">Uncharacterized protein</fullName>
    </submittedName>
</protein>